<organism evidence="3 4">
    <name type="scientific">Chelatococcus albus</name>
    <dbReference type="NCBI Taxonomy" id="3047466"/>
    <lineage>
        <taxon>Bacteria</taxon>
        <taxon>Pseudomonadati</taxon>
        <taxon>Pseudomonadota</taxon>
        <taxon>Alphaproteobacteria</taxon>
        <taxon>Hyphomicrobiales</taxon>
        <taxon>Chelatococcaceae</taxon>
        <taxon>Chelatococcus</taxon>
    </lineage>
</organism>
<dbReference type="SMART" id="SM00347">
    <property type="entry name" value="HTH_MARR"/>
    <property type="match status" value="1"/>
</dbReference>
<sequence length="175" mass="19572">MKLMSTEPDNTDAERRRAPSPPDMLRLDSFLPYRLNVLAQVVSEGLARIYSQRFGIGIPEWRIIATLGEFGQMTARDVGAHSRMHKTKVSRAVASLEERGLVERRANEEDRREAFLSLTPAGLKVYAGITPLALGYAERLTEGLAAEDLETLERIIAQLTERSGILQQEPPEIDL</sequence>
<dbReference type="Pfam" id="PF12802">
    <property type="entry name" value="MarR_2"/>
    <property type="match status" value="1"/>
</dbReference>
<dbReference type="InterPro" id="IPR000835">
    <property type="entry name" value="HTH_MarR-typ"/>
</dbReference>
<reference evidence="3 4" key="1">
    <citation type="submission" date="2023-05" db="EMBL/GenBank/DDBJ databases">
        <title>Chelatococcus sp. nov., a moderately thermophilic bacterium isolated from hot spring microbial mat.</title>
        <authorList>
            <person name="Hu C.-J."/>
            <person name="Li W.-J."/>
        </authorList>
    </citation>
    <scope>NUCLEOTIDE SEQUENCE [LARGE SCALE GENOMIC DNA]</scope>
    <source>
        <strain evidence="3 4">SYSU G07232</strain>
    </source>
</reference>
<proteinExistence type="predicted"/>
<feature type="region of interest" description="Disordered" evidence="1">
    <location>
        <begin position="1"/>
        <end position="21"/>
    </location>
</feature>
<evidence type="ECO:0000259" key="2">
    <source>
        <dbReference type="PROSITE" id="PS50995"/>
    </source>
</evidence>
<dbReference type="InterPro" id="IPR036390">
    <property type="entry name" value="WH_DNA-bd_sf"/>
</dbReference>
<evidence type="ECO:0000256" key="1">
    <source>
        <dbReference type="SAM" id="MobiDB-lite"/>
    </source>
</evidence>
<keyword evidence="4" id="KW-1185">Reference proteome</keyword>
<dbReference type="RefSeq" id="WP_283741843.1">
    <property type="nucleotide sequence ID" value="NZ_JASJEV010000013.1"/>
</dbReference>
<dbReference type="InterPro" id="IPR039422">
    <property type="entry name" value="MarR/SlyA-like"/>
</dbReference>
<feature type="domain" description="HTH marR-type" evidence="2">
    <location>
        <begin position="28"/>
        <end position="161"/>
    </location>
</feature>
<dbReference type="InterPro" id="IPR036388">
    <property type="entry name" value="WH-like_DNA-bd_sf"/>
</dbReference>
<dbReference type="Gene3D" id="1.10.10.10">
    <property type="entry name" value="Winged helix-like DNA-binding domain superfamily/Winged helix DNA-binding domain"/>
    <property type="match status" value="1"/>
</dbReference>
<dbReference type="EMBL" id="JASJEV010000013">
    <property type="protein sequence ID" value="MDJ1159845.1"/>
    <property type="molecule type" value="Genomic_DNA"/>
</dbReference>
<dbReference type="Proteomes" id="UP001321492">
    <property type="component" value="Unassembled WGS sequence"/>
</dbReference>
<comment type="caution">
    <text evidence="3">The sequence shown here is derived from an EMBL/GenBank/DDBJ whole genome shotgun (WGS) entry which is preliminary data.</text>
</comment>
<dbReference type="SUPFAM" id="SSF46785">
    <property type="entry name" value="Winged helix' DNA-binding domain"/>
    <property type="match status" value="1"/>
</dbReference>
<dbReference type="PROSITE" id="PS50995">
    <property type="entry name" value="HTH_MARR_2"/>
    <property type="match status" value="1"/>
</dbReference>
<name>A0ABT7AKE6_9HYPH</name>
<dbReference type="PANTHER" id="PTHR33164">
    <property type="entry name" value="TRANSCRIPTIONAL REGULATOR, MARR FAMILY"/>
    <property type="match status" value="1"/>
</dbReference>
<accession>A0ABT7AKE6</accession>
<evidence type="ECO:0000313" key="4">
    <source>
        <dbReference type="Proteomes" id="UP001321492"/>
    </source>
</evidence>
<protein>
    <submittedName>
        <fullName evidence="3">MarR family transcriptional regulator</fullName>
    </submittedName>
</protein>
<gene>
    <name evidence="3" type="ORF">QNA08_16620</name>
</gene>
<evidence type="ECO:0000313" key="3">
    <source>
        <dbReference type="EMBL" id="MDJ1159845.1"/>
    </source>
</evidence>
<dbReference type="PRINTS" id="PR00598">
    <property type="entry name" value="HTHMARR"/>
</dbReference>
<dbReference type="PANTHER" id="PTHR33164:SF57">
    <property type="entry name" value="MARR-FAMILY TRANSCRIPTIONAL REGULATOR"/>
    <property type="match status" value="1"/>
</dbReference>